<dbReference type="SMART" id="SM00530">
    <property type="entry name" value="HTH_XRE"/>
    <property type="match status" value="1"/>
</dbReference>
<gene>
    <name evidence="2" type="ORF">SAMN02745118_00080</name>
</gene>
<organism evidence="2 3">
    <name type="scientific">Selenihalanaerobacter shriftii</name>
    <dbReference type="NCBI Taxonomy" id="142842"/>
    <lineage>
        <taxon>Bacteria</taxon>
        <taxon>Bacillati</taxon>
        <taxon>Bacillota</taxon>
        <taxon>Clostridia</taxon>
        <taxon>Halanaerobiales</taxon>
        <taxon>Halobacteroidaceae</taxon>
        <taxon>Selenihalanaerobacter</taxon>
    </lineage>
</organism>
<protein>
    <submittedName>
        <fullName evidence="2">Helix-turn-helix</fullName>
    </submittedName>
</protein>
<dbReference type="CDD" id="cd00093">
    <property type="entry name" value="HTH_XRE"/>
    <property type="match status" value="1"/>
</dbReference>
<dbReference type="PROSITE" id="PS50943">
    <property type="entry name" value="HTH_CROC1"/>
    <property type="match status" value="1"/>
</dbReference>
<evidence type="ECO:0000259" key="1">
    <source>
        <dbReference type="PROSITE" id="PS50943"/>
    </source>
</evidence>
<dbReference type="OrthoDB" id="9792093at2"/>
<dbReference type="AlphaFoldDB" id="A0A1T4JK64"/>
<dbReference type="Gene3D" id="1.10.260.40">
    <property type="entry name" value="lambda repressor-like DNA-binding domains"/>
    <property type="match status" value="1"/>
</dbReference>
<dbReference type="Proteomes" id="UP000190625">
    <property type="component" value="Unassembled WGS sequence"/>
</dbReference>
<evidence type="ECO:0000313" key="2">
    <source>
        <dbReference type="EMBL" id="SJZ30544.1"/>
    </source>
</evidence>
<feature type="domain" description="HTH cro/C1-type" evidence="1">
    <location>
        <begin position="11"/>
        <end position="67"/>
    </location>
</feature>
<dbReference type="RefSeq" id="WP_078808622.1">
    <property type="nucleotide sequence ID" value="NZ_FUWM01000003.1"/>
</dbReference>
<reference evidence="3" key="1">
    <citation type="submission" date="2017-02" db="EMBL/GenBank/DDBJ databases">
        <authorList>
            <person name="Varghese N."/>
            <person name="Submissions S."/>
        </authorList>
    </citation>
    <scope>NUCLEOTIDE SEQUENCE [LARGE SCALE GENOMIC DNA]</scope>
    <source>
        <strain evidence="3">ATCC BAA-73</strain>
    </source>
</reference>
<dbReference type="Pfam" id="PF01381">
    <property type="entry name" value="HTH_3"/>
    <property type="match status" value="1"/>
</dbReference>
<proteinExistence type="predicted"/>
<accession>A0A1T4JK64</accession>
<keyword evidence="3" id="KW-1185">Reference proteome</keyword>
<dbReference type="InterPro" id="IPR001387">
    <property type="entry name" value="Cro/C1-type_HTH"/>
</dbReference>
<dbReference type="GO" id="GO:0003677">
    <property type="term" value="F:DNA binding"/>
    <property type="evidence" value="ECO:0007669"/>
    <property type="project" value="InterPro"/>
</dbReference>
<dbReference type="SUPFAM" id="SSF47413">
    <property type="entry name" value="lambda repressor-like DNA-binding domains"/>
    <property type="match status" value="1"/>
</dbReference>
<evidence type="ECO:0000313" key="3">
    <source>
        <dbReference type="Proteomes" id="UP000190625"/>
    </source>
</evidence>
<dbReference type="EMBL" id="FUWM01000003">
    <property type="protein sequence ID" value="SJZ30544.1"/>
    <property type="molecule type" value="Genomic_DNA"/>
</dbReference>
<dbReference type="InterPro" id="IPR010982">
    <property type="entry name" value="Lambda_DNA-bd_dom_sf"/>
</dbReference>
<sequence length="94" mass="10743">MRPLRELQKLIIKTRVRAGLSQTKLAEKLDTTQSAISKLESSDNFNPELKTFIRILHVLTENIEEDSSNELYEAFKEAIKSPLQEAAATLNEER</sequence>
<name>A0A1T4JK64_9FIRM</name>
<dbReference type="STRING" id="142842.SAMN02745118_00080"/>